<dbReference type="Proteomes" id="UP001159042">
    <property type="component" value="Unassembled WGS sequence"/>
</dbReference>
<proteinExistence type="predicted"/>
<protein>
    <submittedName>
        <fullName evidence="1">Uncharacterized protein</fullName>
    </submittedName>
</protein>
<reference evidence="1 2" key="1">
    <citation type="journal article" date="2023" name="Insect Mol. Biol.">
        <title>Genome sequencing provides insights into the evolution of gene families encoding plant cell wall-degrading enzymes in longhorned beetles.</title>
        <authorList>
            <person name="Shin N.R."/>
            <person name="Okamura Y."/>
            <person name="Kirsch R."/>
            <person name="Pauchet Y."/>
        </authorList>
    </citation>
    <scope>NUCLEOTIDE SEQUENCE [LARGE SCALE GENOMIC DNA]</scope>
    <source>
        <strain evidence="1">EAD_L_NR</strain>
    </source>
</reference>
<evidence type="ECO:0000313" key="1">
    <source>
        <dbReference type="EMBL" id="KAJ8912997.1"/>
    </source>
</evidence>
<name>A0AAV8VG41_9CUCU</name>
<dbReference type="AlphaFoldDB" id="A0AAV8VG41"/>
<organism evidence="1 2">
    <name type="scientific">Exocentrus adspersus</name>
    <dbReference type="NCBI Taxonomy" id="1586481"/>
    <lineage>
        <taxon>Eukaryota</taxon>
        <taxon>Metazoa</taxon>
        <taxon>Ecdysozoa</taxon>
        <taxon>Arthropoda</taxon>
        <taxon>Hexapoda</taxon>
        <taxon>Insecta</taxon>
        <taxon>Pterygota</taxon>
        <taxon>Neoptera</taxon>
        <taxon>Endopterygota</taxon>
        <taxon>Coleoptera</taxon>
        <taxon>Polyphaga</taxon>
        <taxon>Cucujiformia</taxon>
        <taxon>Chrysomeloidea</taxon>
        <taxon>Cerambycidae</taxon>
        <taxon>Lamiinae</taxon>
        <taxon>Acanthocinini</taxon>
        <taxon>Exocentrus</taxon>
    </lineage>
</organism>
<keyword evidence="2" id="KW-1185">Reference proteome</keyword>
<comment type="caution">
    <text evidence="1">The sequence shown here is derived from an EMBL/GenBank/DDBJ whole genome shotgun (WGS) entry which is preliminary data.</text>
</comment>
<gene>
    <name evidence="1" type="ORF">NQ315_002874</name>
</gene>
<accession>A0AAV8VG41</accession>
<dbReference type="EMBL" id="JANEYG010000105">
    <property type="protein sequence ID" value="KAJ8912997.1"/>
    <property type="molecule type" value="Genomic_DNA"/>
</dbReference>
<evidence type="ECO:0000313" key="2">
    <source>
        <dbReference type="Proteomes" id="UP001159042"/>
    </source>
</evidence>
<sequence>MYEDVRIPGNTEAIVTAHLEVKPDGLDTFLVEPDASRHEDALVAKCLVDGRRTVPVRVANLNANRVTLKKGEAIGIWEPVAKVNQRVHEGPALPRNTSSRENWKRFEDFDSKHSIAFDSI</sequence>